<dbReference type="PROSITE" id="PS50995">
    <property type="entry name" value="HTH_MARR_2"/>
    <property type="match status" value="1"/>
</dbReference>
<dbReference type="SMART" id="SM00347">
    <property type="entry name" value="HTH_MARR"/>
    <property type="match status" value="1"/>
</dbReference>
<dbReference type="Proteomes" id="UP000186455">
    <property type="component" value="Unassembled WGS sequence"/>
</dbReference>
<accession>A0A1Q4V9W5</accession>
<reference evidence="2 3" key="1">
    <citation type="submission" date="2015-06" db="EMBL/GenBank/DDBJ databases">
        <title>Cloning and characterization of the uncialamcin biosynthetic gene cluster.</title>
        <authorList>
            <person name="Yan X."/>
            <person name="Huang T."/>
            <person name="Ge H."/>
            <person name="Shen B."/>
        </authorList>
    </citation>
    <scope>NUCLEOTIDE SEQUENCE [LARGE SCALE GENOMIC DNA]</scope>
    <source>
        <strain evidence="2 3">DCA2648</strain>
    </source>
</reference>
<dbReference type="RefSeq" id="WP_073786346.1">
    <property type="nucleotide sequence ID" value="NZ_CP108638.1"/>
</dbReference>
<dbReference type="GO" id="GO:0006950">
    <property type="term" value="P:response to stress"/>
    <property type="evidence" value="ECO:0007669"/>
    <property type="project" value="TreeGrafter"/>
</dbReference>
<dbReference type="EMBL" id="LFBV01000002">
    <property type="protein sequence ID" value="OKH94625.1"/>
    <property type="molecule type" value="Genomic_DNA"/>
</dbReference>
<evidence type="ECO:0000259" key="1">
    <source>
        <dbReference type="PROSITE" id="PS50995"/>
    </source>
</evidence>
<name>A0A1Q4V9W5_9ACTN</name>
<dbReference type="InterPro" id="IPR036390">
    <property type="entry name" value="WH_DNA-bd_sf"/>
</dbReference>
<dbReference type="SUPFAM" id="SSF46785">
    <property type="entry name" value="Winged helix' DNA-binding domain"/>
    <property type="match status" value="1"/>
</dbReference>
<dbReference type="PANTHER" id="PTHR33164:SF106">
    <property type="entry name" value="TRANSCRIPTIONAL REGULATORY PROTEIN"/>
    <property type="match status" value="1"/>
</dbReference>
<dbReference type="InterPro" id="IPR000835">
    <property type="entry name" value="HTH_MarR-typ"/>
</dbReference>
<sequence length="197" mass="21078">MNDVHNSAQLATDDAGFLYNPGVRTAMTAFALSDDTAALEATAAVRTAAHAIERLRSQGAGGRGLSTGALDVLVRLSNAPEEGLTVGDLAQALQVTSRNITGLVDTLERDTLARRVPDPHDRRSVRVTITSGGRDWLDAFRQPTRRAMATVFRGFSPDDLVQLRHLCLRLADNQQQVERYMNGTAGSAGTGPQPPTA</sequence>
<gene>
    <name evidence="2" type="ORF">AB852_10330</name>
</gene>
<dbReference type="GO" id="GO:0003700">
    <property type="term" value="F:DNA-binding transcription factor activity"/>
    <property type="evidence" value="ECO:0007669"/>
    <property type="project" value="InterPro"/>
</dbReference>
<proteinExistence type="predicted"/>
<dbReference type="InterPro" id="IPR036388">
    <property type="entry name" value="WH-like_DNA-bd_sf"/>
</dbReference>
<dbReference type="InterPro" id="IPR039422">
    <property type="entry name" value="MarR/SlyA-like"/>
</dbReference>
<dbReference type="STRING" id="1048205.AB852_10330"/>
<dbReference type="Gene3D" id="1.10.10.10">
    <property type="entry name" value="Winged helix-like DNA-binding domain superfamily/Winged helix DNA-binding domain"/>
    <property type="match status" value="1"/>
</dbReference>
<comment type="caution">
    <text evidence="2">The sequence shown here is derived from an EMBL/GenBank/DDBJ whole genome shotgun (WGS) entry which is preliminary data.</text>
</comment>
<organism evidence="2 3">
    <name type="scientific">Streptomyces uncialis</name>
    <dbReference type="NCBI Taxonomy" id="1048205"/>
    <lineage>
        <taxon>Bacteria</taxon>
        <taxon>Bacillati</taxon>
        <taxon>Actinomycetota</taxon>
        <taxon>Actinomycetes</taxon>
        <taxon>Kitasatosporales</taxon>
        <taxon>Streptomycetaceae</taxon>
        <taxon>Streptomyces</taxon>
    </lineage>
</organism>
<evidence type="ECO:0000313" key="3">
    <source>
        <dbReference type="Proteomes" id="UP000186455"/>
    </source>
</evidence>
<evidence type="ECO:0000313" key="2">
    <source>
        <dbReference type="EMBL" id="OKH94625.1"/>
    </source>
</evidence>
<feature type="domain" description="HTH marR-type" evidence="1">
    <location>
        <begin position="38"/>
        <end position="172"/>
    </location>
</feature>
<dbReference type="Pfam" id="PF12802">
    <property type="entry name" value="MarR_2"/>
    <property type="match status" value="1"/>
</dbReference>
<dbReference type="AlphaFoldDB" id="A0A1Q4V9W5"/>
<keyword evidence="3" id="KW-1185">Reference proteome</keyword>
<dbReference type="PANTHER" id="PTHR33164">
    <property type="entry name" value="TRANSCRIPTIONAL REGULATOR, MARR FAMILY"/>
    <property type="match status" value="1"/>
</dbReference>
<protein>
    <submittedName>
        <fullName evidence="2">MarR family transcriptional regulator</fullName>
    </submittedName>
</protein>
<dbReference type="PRINTS" id="PR00598">
    <property type="entry name" value="HTHMARR"/>
</dbReference>